<feature type="region of interest" description="Disordered" evidence="9">
    <location>
        <begin position="605"/>
        <end position="630"/>
    </location>
</feature>
<organism evidence="12">
    <name type="scientific">Spirodela intermedia</name>
    <name type="common">Intermediate duckweed</name>
    <dbReference type="NCBI Taxonomy" id="51605"/>
    <lineage>
        <taxon>Eukaryota</taxon>
        <taxon>Viridiplantae</taxon>
        <taxon>Streptophyta</taxon>
        <taxon>Embryophyta</taxon>
        <taxon>Tracheophyta</taxon>
        <taxon>Spermatophyta</taxon>
        <taxon>Magnoliopsida</taxon>
        <taxon>Liliopsida</taxon>
        <taxon>Araceae</taxon>
        <taxon>Lemnoideae</taxon>
        <taxon>Spirodela</taxon>
    </lineage>
</organism>
<dbReference type="AlphaFoldDB" id="A0A7I8IP69"/>
<feature type="compositionally biased region" description="Basic and acidic residues" evidence="9">
    <location>
        <begin position="201"/>
        <end position="214"/>
    </location>
</feature>
<feature type="domain" description="Bromo" evidence="10">
    <location>
        <begin position="102"/>
        <end position="174"/>
    </location>
</feature>
<feature type="region of interest" description="Disordered" evidence="9">
    <location>
        <begin position="338"/>
        <end position="423"/>
    </location>
</feature>
<dbReference type="EMBL" id="CACRZD030000005">
    <property type="protein sequence ID" value="CAA6659658.1"/>
    <property type="molecule type" value="Genomic_DNA"/>
</dbReference>
<dbReference type="PROSITE" id="PS50014">
    <property type="entry name" value="BROMODOMAIN_2"/>
    <property type="match status" value="1"/>
</dbReference>
<keyword evidence="6" id="KW-0539">Nucleus</keyword>
<feature type="domain" description="NET" evidence="11">
    <location>
        <begin position="236"/>
        <end position="318"/>
    </location>
</feature>
<evidence type="ECO:0000313" key="12">
    <source>
        <dbReference type="EMBL" id="CAA2619911.1"/>
    </source>
</evidence>
<accession>A0A7I8IP69</accession>
<feature type="coiled-coil region" evidence="8">
    <location>
        <begin position="232"/>
        <end position="259"/>
    </location>
</feature>
<evidence type="ECO:0000256" key="7">
    <source>
        <dbReference type="PROSITE-ProRule" id="PRU00035"/>
    </source>
</evidence>
<dbReference type="SUPFAM" id="SSF47370">
    <property type="entry name" value="Bromodomain"/>
    <property type="match status" value="1"/>
</dbReference>
<gene>
    <name evidence="12" type="ORF">SI7747_05006080</name>
</gene>
<feature type="compositionally biased region" description="Low complexity" evidence="9">
    <location>
        <begin position="380"/>
        <end position="409"/>
    </location>
</feature>
<evidence type="ECO:0000259" key="11">
    <source>
        <dbReference type="PROSITE" id="PS51525"/>
    </source>
</evidence>
<sequence>MHHFTDVKFGKKALEHRLREELEQIQVLQKKVLSRAVNGVAVSSTTDASGKKRPVVGRSVYQIKRGHSGRFEPEKSVSQASLSKSNNAALIKQCEQLLNRLLQHPYAWVFKEPVDAVKLNIPDYYNVIKHPMDFGTIKTKLTLGTYASPLGFASDVRLTFSNAKTYNPPGNDVHIMAEAMSNLFESKWKPIEKKVPAVDSSVARESEAVKPPDMKKRKAPSVNQASTVSVGAESLKNEVENLKERVTAEEKQKLSSRLESLIPVLPDHIIEFLKRNSGNQSQTSDDEIEIDIDALDDTTFLELRKLLDGFCCGKELKHEMKADFGEIEVFNESGISNSSMQPYKGNEHPMDEEVDILGSDHPMSTYPPVEIEKDTALRNSKYSSSSSSTSESGSSSSESDSASSSGNESLAAKGPLPTNTNVKYSSCPPDASVSDFLSSFGSHLGYAKKLYRAALLRSRFADTILKAREKTLDKVDKGDPEKLRRERKELERQQQEERARLQAEARTAEELRLQVEARAAAEAKRKRELEREAARQALLKPVLCRRTLEMLGADQQELLDETSPDLSQDGGFKFTGSRPAGAALPGRRFQVHSNPLEQLGLYMKADEEEDEVEPAAGHGGANDVEEGEID</sequence>
<dbReference type="InterPro" id="IPR038336">
    <property type="entry name" value="NET_sf"/>
</dbReference>
<keyword evidence="3 8" id="KW-0175">Coiled coil</keyword>
<dbReference type="PROSITE" id="PS51525">
    <property type="entry name" value="NET"/>
    <property type="match status" value="1"/>
</dbReference>
<dbReference type="InterPro" id="IPR036427">
    <property type="entry name" value="Bromodomain-like_sf"/>
</dbReference>
<dbReference type="InterPro" id="IPR037377">
    <property type="entry name" value="GTE_bromo"/>
</dbReference>
<feature type="region of interest" description="Disordered" evidence="9">
    <location>
        <begin position="475"/>
        <end position="502"/>
    </location>
</feature>
<evidence type="ECO:0000256" key="3">
    <source>
        <dbReference type="ARBA" id="ARBA00023054"/>
    </source>
</evidence>
<evidence type="ECO:0000256" key="4">
    <source>
        <dbReference type="ARBA" id="ARBA00023117"/>
    </source>
</evidence>
<dbReference type="PANTHER" id="PTHR46136">
    <property type="entry name" value="TRANSCRIPTION FACTOR GTE8"/>
    <property type="match status" value="1"/>
</dbReference>
<keyword evidence="2" id="KW-0805">Transcription regulation</keyword>
<protein>
    <submittedName>
        <fullName evidence="12">Uncharacterized protein</fullName>
    </submittedName>
</protein>
<evidence type="ECO:0000256" key="8">
    <source>
        <dbReference type="SAM" id="Coils"/>
    </source>
</evidence>
<dbReference type="InterPro" id="IPR052442">
    <property type="entry name" value="Env_Response_Regulator"/>
</dbReference>
<dbReference type="EMBL" id="LR743592">
    <property type="protein sequence ID" value="CAA2619911.1"/>
    <property type="molecule type" value="Genomic_DNA"/>
</dbReference>
<dbReference type="PRINTS" id="PR00503">
    <property type="entry name" value="BROMODOMAIN"/>
</dbReference>
<feature type="region of interest" description="Disordered" evidence="9">
    <location>
        <begin position="201"/>
        <end position="227"/>
    </location>
</feature>
<evidence type="ECO:0000256" key="1">
    <source>
        <dbReference type="ARBA" id="ARBA00004123"/>
    </source>
</evidence>
<evidence type="ECO:0000256" key="6">
    <source>
        <dbReference type="ARBA" id="ARBA00023242"/>
    </source>
</evidence>
<dbReference type="CDD" id="cd05506">
    <property type="entry name" value="Bromo_plant1"/>
    <property type="match status" value="1"/>
</dbReference>
<dbReference type="Gene3D" id="1.20.1270.220">
    <property type="match status" value="1"/>
</dbReference>
<dbReference type="Pfam" id="PF17035">
    <property type="entry name" value="BET"/>
    <property type="match status" value="1"/>
</dbReference>
<dbReference type="PANTHER" id="PTHR46136:SF1">
    <property type="entry name" value="TRANSCRIPTION FACTOR GTE11-RELATED"/>
    <property type="match status" value="1"/>
</dbReference>
<reference evidence="12 13" key="1">
    <citation type="submission" date="2019-12" db="EMBL/GenBank/DDBJ databases">
        <authorList>
            <person name="Scholz U."/>
            <person name="Mascher M."/>
            <person name="Fiebig A."/>
        </authorList>
    </citation>
    <scope>NUCLEOTIDE SEQUENCE</scope>
</reference>
<proteinExistence type="predicted"/>
<keyword evidence="5" id="KW-0804">Transcription</keyword>
<keyword evidence="4 7" id="KW-0103">Bromodomain</keyword>
<evidence type="ECO:0000256" key="9">
    <source>
        <dbReference type="SAM" id="MobiDB-lite"/>
    </source>
</evidence>
<dbReference type="Gene3D" id="1.20.920.10">
    <property type="entry name" value="Bromodomain-like"/>
    <property type="match status" value="1"/>
</dbReference>
<evidence type="ECO:0000256" key="5">
    <source>
        <dbReference type="ARBA" id="ARBA00023163"/>
    </source>
</evidence>
<dbReference type="Proteomes" id="UP001189122">
    <property type="component" value="Unassembled WGS sequence"/>
</dbReference>
<name>A0A7I8IP69_SPIIN</name>
<keyword evidence="13" id="KW-1185">Reference proteome</keyword>
<comment type="subcellular location">
    <subcellularLocation>
        <location evidence="1">Nucleus</location>
    </subcellularLocation>
</comment>
<dbReference type="InterPro" id="IPR027353">
    <property type="entry name" value="NET_dom"/>
</dbReference>
<evidence type="ECO:0000313" key="13">
    <source>
        <dbReference type="Proteomes" id="UP001189122"/>
    </source>
</evidence>
<dbReference type="GO" id="GO:0005634">
    <property type="term" value="C:nucleus"/>
    <property type="evidence" value="ECO:0007669"/>
    <property type="project" value="UniProtKB-SubCell"/>
</dbReference>
<evidence type="ECO:0000259" key="10">
    <source>
        <dbReference type="PROSITE" id="PS50014"/>
    </source>
</evidence>
<evidence type="ECO:0000256" key="2">
    <source>
        <dbReference type="ARBA" id="ARBA00023015"/>
    </source>
</evidence>
<dbReference type="InterPro" id="IPR001487">
    <property type="entry name" value="Bromodomain"/>
</dbReference>
<dbReference type="SMART" id="SM00297">
    <property type="entry name" value="BROMO"/>
    <property type="match status" value="1"/>
</dbReference>
<dbReference type="Pfam" id="PF00439">
    <property type="entry name" value="Bromodomain"/>
    <property type="match status" value="1"/>
</dbReference>